<dbReference type="AlphaFoldDB" id="X1FC46"/>
<proteinExistence type="predicted"/>
<accession>X1FC46</accession>
<evidence type="ECO:0000313" key="1">
    <source>
        <dbReference type="EMBL" id="GAH30130.1"/>
    </source>
</evidence>
<reference evidence="1" key="1">
    <citation type="journal article" date="2014" name="Front. Microbiol.">
        <title>High frequency of phylogenetically diverse reductive dehalogenase-homologous genes in deep subseafloor sedimentary metagenomes.</title>
        <authorList>
            <person name="Kawai M."/>
            <person name="Futagami T."/>
            <person name="Toyoda A."/>
            <person name="Takaki Y."/>
            <person name="Nishi S."/>
            <person name="Hori S."/>
            <person name="Arai W."/>
            <person name="Tsubouchi T."/>
            <person name="Morono Y."/>
            <person name="Uchiyama I."/>
            <person name="Ito T."/>
            <person name="Fujiyama A."/>
            <person name="Inagaki F."/>
            <person name="Takami H."/>
        </authorList>
    </citation>
    <scope>NUCLEOTIDE SEQUENCE</scope>
    <source>
        <strain evidence="1">Expedition CK06-06</strain>
    </source>
</reference>
<dbReference type="InterPro" id="IPR035315">
    <property type="entry name" value="DUF5372"/>
</dbReference>
<sequence>MTPSWHSHRPSTTSHAKGRKTFKITHPFIPQCGIEYEYVDRRLNWGQDRVVYFDKNGDSATVPTSWTDVAEPDLFNIQSAGRSNFSIKI</sequence>
<gene>
    <name evidence="1" type="ORF">S03H2_03296</name>
</gene>
<protein>
    <submittedName>
        <fullName evidence="1">Uncharacterized protein</fullName>
    </submittedName>
</protein>
<name>X1FC46_9ZZZZ</name>
<comment type="caution">
    <text evidence="1">The sequence shown here is derived from an EMBL/GenBank/DDBJ whole genome shotgun (WGS) entry which is preliminary data.</text>
</comment>
<dbReference type="Pfam" id="PF17342">
    <property type="entry name" value="DUF5372"/>
    <property type="match status" value="1"/>
</dbReference>
<organism evidence="1">
    <name type="scientific">marine sediment metagenome</name>
    <dbReference type="NCBI Taxonomy" id="412755"/>
    <lineage>
        <taxon>unclassified sequences</taxon>
        <taxon>metagenomes</taxon>
        <taxon>ecological metagenomes</taxon>
    </lineage>
</organism>
<dbReference type="EMBL" id="BARU01001204">
    <property type="protein sequence ID" value="GAH30130.1"/>
    <property type="molecule type" value="Genomic_DNA"/>
</dbReference>